<comment type="caution">
    <text evidence="1">The sequence shown here is derived from an EMBL/GenBank/DDBJ whole genome shotgun (WGS) entry which is preliminary data.</text>
</comment>
<evidence type="ECO:0000313" key="2">
    <source>
        <dbReference type="Proteomes" id="UP000618319"/>
    </source>
</evidence>
<proteinExistence type="predicted"/>
<gene>
    <name evidence="1" type="ORF">C4F40_18485</name>
</gene>
<dbReference type="EMBL" id="PSKQ01000024">
    <property type="protein sequence ID" value="MBE8722713.1"/>
    <property type="molecule type" value="Genomic_DNA"/>
</dbReference>
<dbReference type="Proteomes" id="UP000618319">
    <property type="component" value="Unassembled WGS sequence"/>
</dbReference>
<name>A0ABR9TBI1_9SPHI</name>
<organism evidence="1 2">
    <name type="scientific">Sphingobacterium pedocola</name>
    <dbReference type="NCBI Taxonomy" id="2082722"/>
    <lineage>
        <taxon>Bacteria</taxon>
        <taxon>Pseudomonadati</taxon>
        <taxon>Bacteroidota</taxon>
        <taxon>Sphingobacteriia</taxon>
        <taxon>Sphingobacteriales</taxon>
        <taxon>Sphingobacteriaceae</taxon>
        <taxon>Sphingobacterium</taxon>
    </lineage>
</organism>
<evidence type="ECO:0000313" key="1">
    <source>
        <dbReference type="EMBL" id="MBE8722713.1"/>
    </source>
</evidence>
<keyword evidence="2" id="KW-1185">Reference proteome</keyword>
<sequence>MLARRRKKLGWTRRLNGNKVLWIFSFFEVFPKNLLNIQQYKIESTVWLKLSTVSLQAEILIKQKILKRVNFLFVRFLSLSKNLRQK</sequence>
<reference evidence="1 2" key="1">
    <citation type="submission" date="2018-02" db="EMBL/GenBank/DDBJ databases">
        <title>Sphingobacterium KA21.</title>
        <authorList>
            <person name="Vasarhelyi B.M."/>
            <person name="Deshmukh S."/>
            <person name="Balint B."/>
            <person name="Kukolya J."/>
        </authorList>
    </citation>
    <scope>NUCLEOTIDE SEQUENCE [LARGE SCALE GENOMIC DNA]</scope>
    <source>
        <strain evidence="1 2">Ka21</strain>
    </source>
</reference>
<accession>A0ABR9TBI1</accession>
<protein>
    <submittedName>
        <fullName evidence="1">Uncharacterized protein</fullName>
    </submittedName>
</protein>